<reference evidence="2" key="1">
    <citation type="submission" date="2022-08" db="EMBL/GenBank/DDBJ databases">
        <title>Novel sulfate-reducing endosymbionts in the free-living metamonad Anaeramoeba.</title>
        <authorList>
            <person name="Jerlstrom-Hultqvist J."/>
            <person name="Cepicka I."/>
            <person name="Gallot-Lavallee L."/>
            <person name="Salas-Leiva D."/>
            <person name="Curtis B.A."/>
            <person name="Zahonova K."/>
            <person name="Pipaliya S."/>
            <person name="Dacks J."/>
            <person name="Roger A.J."/>
        </authorList>
    </citation>
    <scope>NUCLEOTIDE SEQUENCE</scope>
    <source>
        <strain evidence="2">Schooner1</strain>
    </source>
</reference>
<gene>
    <name evidence="2" type="ORF">M0813_16042</name>
</gene>
<keyword evidence="3" id="KW-1185">Reference proteome</keyword>
<comment type="caution">
    <text evidence="2">The sequence shown here is derived from an EMBL/GenBank/DDBJ whole genome shotgun (WGS) entry which is preliminary data.</text>
</comment>
<dbReference type="Gene3D" id="2.60.120.920">
    <property type="match status" value="1"/>
</dbReference>
<protein>
    <submittedName>
        <fullName evidence="2">Spry domain containing socs box protein</fullName>
    </submittedName>
</protein>
<accession>A0ABQ8Z0U7</accession>
<dbReference type="Proteomes" id="UP001150062">
    <property type="component" value="Unassembled WGS sequence"/>
</dbReference>
<evidence type="ECO:0000313" key="2">
    <source>
        <dbReference type="EMBL" id="KAJ6250423.1"/>
    </source>
</evidence>
<feature type="region of interest" description="Disordered" evidence="1">
    <location>
        <begin position="196"/>
        <end position="234"/>
    </location>
</feature>
<proteinExistence type="predicted"/>
<evidence type="ECO:0000313" key="3">
    <source>
        <dbReference type="Proteomes" id="UP001150062"/>
    </source>
</evidence>
<dbReference type="InterPro" id="IPR043136">
    <property type="entry name" value="B30.2/SPRY_sf"/>
</dbReference>
<evidence type="ECO:0000256" key="1">
    <source>
        <dbReference type="SAM" id="MobiDB-lite"/>
    </source>
</evidence>
<name>A0ABQ8Z0U7_9EUKA</name>
<dbReference type="EMBL" id="JAOAOG010000076">
    <property type="protein sequence ID" value="KAJ6250423.1"/>
    <property type="molecule type" value="Genomic_DNA"/>
</dbReference>
<organism evidence="2 3">
    <name type="scientific">Anaeramoeba flamelloides</name>
    <dbReference type="NCBI Taxonomy" id="1746091"/>
    <lineage>
        <taxon>Eukaryota</taxon>
        <taxon>Metamonada</taxon>
        <taxon>Anaeramoebidae</taxon>
        <taxon>Anaeramoeba</taxon>
    </lineage>
</organism>
<sequence length="315" mass="36971">MVGLGVLSLNTLICPLKQNLQFSIQPQIQKSTHEYQDLKQNSLLAIMDEINEMNGINEMDELEIDSFINEINYFAINSKQKEQKKIIKEVIDEANPKDYFDSKLKNNRIKLFNYGKSIITVRKWKRSGCICGNKIYSQGLHRINFCIDRFRLSSDYQNFICLGVVDSDKRRKFINDGYWEQTFYFMTHWHPFIENENENKNENNVEKEKEKGNENEKEKGKGKGKGKGKEQQEPKKKLLNYKCKKFPEIQEEFARPISEGDIFTIHLDMDRKQMSFLINQEDFGIAWTNIPNNVCFFACLSGQKDTNNKNQISLL</sequence>